<evidence type="ECO:0000256" key="4">
    <source>
        <dbReference type="ARBA" id="ARBA00022519"/>
    </source>
</evidence>
<evidence type="ECO:0000259" key="11">
    <source>
        <dbReference type="PROSITE" id="PS50893"/>
    </source>
</evidence>
<dbReference type="SMART" id="SM00382">
    <property type="entry name" value="AAA"/>
    <property type="match status" value="1"/>
</dbReference>
<keyword evidence="10" id="KW-0472">Membrane</keyword>
<dbReference type="InterPro" id="IPR050093">
    <property type="entry name" value="ABC_SmlMolc_Importer"/>
</dbReference>
<evidence type="ECO:0000313" key="13">
    <source>
        <dbReference type="Proteomes" id="UP000008495"/>
    </source>
</evidence>
<sequence>MTGQVELSGVSVRFPGASHDALHDVALSLPADSVVTVVGPSGSGKTSLLRAVAGLERPVTGTISIDGRDRTGEPPAARPTAMVFQGDALFPELTVRENVGYGLSLRGLPAAALVERVDIALLQLGLTGVSHLFPEQLSGGQARRVALARSWILRPSVLLLDEPLQGLEPRLRRQLLDLIVRTRARLGGTVIHVTHDLGGALSTADVLVVMEQGRVCQVGSPREVYARPSSAFVAEFLGEATMLPVKVDEVLLQDGRTTARVRLLGRDLEIPAEPGATRAGRQGTVLLRPYSVRAARLTAAEASRHEVRGDIGVVQEVRYLGERIDYLVETVEGVVLASSDPFSTEFGVDEFVRVDIRADRSWLLPGPL</sequence>
<keyword evidence="4" id="KW-0997">Cell inner membrane</keyword>
<gene>
    <name evidence="12" type="ORF">AUCHE_19_00130</name>
</gene>
<evidence type="ECO:0000256" key="8">
    <source>
        <dbReference type="ARBA" id="ARBA00023004"/>
    </source>
</evidence>
<dbReference type="GO" id="GO:0016887">
    <property type="term" value="F:ATP hydrolysis activity"/>
    <property type="evidence" value="ECO:0007669"/>
    <property type="project" value="InterPro"/>
</dbReference>
<keyword evidence="9" id="KW-0406">Ion transport</keyword>
<dbReference type="Gene3D" id="2.40.50.100">
    <property type="match status" value="1"/>
</dbReference>
<keyword evidence="13" id="KW-1185">Reference proteome</keyword>
<dbReference type="InterPro" id="IPR027417">
    <property type="entry name" value="P-loop_NTPase"/>
</dbReference>
<dbReference type="RefSeq" id="WP_006503866.1">
    <property type="nucleotide sequence ID" value="NZ_BAGZ01000019.1"/>
</dbReference>
<keyword evidence="2" id="KW-1003">Cell membrane</keyword>
<dbReference type="InterPro" id="IPR003439">
    <property type="entry name" value="ABC_transporter-like_ATP-bd"/>
</dbReference>
<name>K6VQV3_9MICO</name>
<dbReference type="GO" id="GO:0015408">
    <property type="term" value="F:ABC-type ferric iron transporter activity"/>
    <property type="evidence" value="ECO:0007669"/>
    <property type="project" value="InterPro"/>
</dbReference>
<keyword evidence="7" id="KW-1278">Translocase</keyword>
<dbReference type="PANTHER" id="PTHR42781">
    <property type="entry name" value="SPERMIDINE/PUTRESCINE IMPORT ATP-BINDING PROTEIN POTA"/>
    <property type="match status" value="1"/>
</dbReference>
<dbReference type="SUPFAM" id="SSF52540">
    <property type="entry name" value="P-loop containing nucleoside triphosphate hydrolases"/>
    <property type="match status" value="1"/>
</dbReference>
<keyword evidence="1" id="KW-0813">Transport</keyword>
<dbReference type="OrthoDB" id="9802264at2"/>
<reference evidence="12 13" key="1">
    <citation type="submission" date="2012-08" db="EMBL/GenBank/DDBJ databases">
        <title>Whole genome shotgun sequence of Austwickia chelonae NBRC 105200.</title>
        <authorList>
            <person name="Yoshida I."/>
            <person name="Hosoyama A."/>
            <person name="Tsuchikane K."/>
            <person name="Katsumata H."/>
            <person name="Ando Y."/>
            <person name="Ohji S."/>
            <person name="Hamada M."/>
            <person name="Tamura T."/>
            <person name="Yamazoe A."/>
            <person name="Yamazaki S."/>
            <person name="Fujita N."/>
        </authorList>
    </citation>
    <scope>NUCLEOTIDE SEQUENCE [LARGE SCALE GENOMIC DNA]</scope>
    <source>
        <strain evidence="12 13">NBRC 105200</strain>
    </source>
</reference>
<evidence type="ECO:0000256" key="5">
    <source>
        <dbReference type="ARBA" id="ARBA00022741"/>
    </source>
</evidence>
<dbReference type="Gene3D" id="3.40.50.300">
    <property type="entry name" value="P-loop containing nucleotide triphosphate hydrolases"/>
    <property type="match status" value="1"/>
</dbReference>
<evidence type="ECO:0000256" key="2">
    <source>
        <dbReference type="ARBA" id="ARBA00022475"/>
    </source>
</evidence>
<evidence type="ECO:0000256" key="10">
    <source>
        <dbReference type="ARBA" id="ARBA00023136"/>
    </source>
</evidence>
<proteinExistence type="predicted"/>
<protein>
    <submittedName>
        <fullName evidence="12">Putative ABC transporter ATP-binding protein</fullName>
    </submittedName>
</protein>
<keyword evidence="3" id="KW-0410">Iron transport</keyword>
<dbReference type="STRING" id="100225.SAMN05421595_2969"/>
<dbReference type="Pfam" id="PF00005">
    <property type="entry name" value="ABC_tran"/>
    <property type="match status" value="1"/>
</dbReference>
<dbReference type="AlphaFoldDB" id="K6VQV3"/>
<evidence type="ECO:0000256" key="6">
    <source>
        <dbReference type="ARBA" id="ARBA00022840"/>
    </source>
</evidence>
<evidence type="ECO:0000256" key="3">
    <source>
        <dbReference type="ARBA" id="ARBA00022496"/>
    </source>
</evidence>
<dbReference type="eggNOG" id="COG3842">
    <property type="taxonomic scope" value="Bacteria"/>
</dbReference>
<dbReference type="EMBL" id="BAGZ01000019">
    <property type="protein sequence ID" value="GAB79109.1"/>
    <property type="molecule type" value="Genomic_DNA"/>
</dbReference>
<dbReference type="InterPro" id="IPR015853">
    <property type="entry name" value="ABC_transpr_FbpC"/>
</dbReference>
<evidence type="ECO:0000313" key="12">
    <source>
        <dbReference type="EMBL" id="GAB79109.1"/>
    </source>
</evidence>
<dbReference type="PANTHER" id="PTHR42781:SF1">
    <property type="entry name" value="THIAMINE IMPORT ATP-BINDING PROTEIN THIQ"/>
    <property type="match status" value="1"/>
</dbReference>
<dbReference type="InterPro" id="IPR003593">
    <property type="entry name" value="AAA+_ATPase"/>
</dbReference>
<evidence type="ECO:0000256" key="9">
    <source>
        <dbReference type="ARBA" id="ARBA00023065"/>
    </source>
</evidence>
<keyword evidence="6 12" id="KW-0067">ATP-binding</keyword>
<dbReference type="PROSITE" id="PS50893">
    <property type="entry name" value="ABC_TRANSPORTER_2"/>
    <property type="match status" value="1"/>
</dbReference>
<dbReference type="CDD" id="cd03259">
    <property type="entry name" value="ABC_Carb_Solutes_like"/>
    <property type="match status" value="1"/>
</dbReference>
<organism evidence="12 13">
    <name type="scientific">Austwickia chelonae NBRC 105200</name>
    <dbReference type="NCBI Taxonomy" id="1184607"/>
    <lineage>
        <taxon>Bacteria</taxon>
        <taxon>Bacillati</taxon>
        <taxon>Actinomycetota</taxon>
        <taxon>Actinomycetes</taxon>
        <taxon>Micrococcales</taxon>
        <taxon>Dermatophilaceae</taxon>
        <taxon>Austwickia</taxon>
    </lineage>
</organism>
<accession>K6VQV3</accession>
<dbReference type="PROSITE" id="PS00211">
    <property type="entry name" value="ABC_TRANSPORTER_1"/>
    <property type="match status" value="1"/>
</dbReference>
<feature type="domain" description="ABC transporter" evidence="11">
    <location>
        <begin position="5"/>
        <end position="237"/>
    </location>
</feature>
<keyword evidence="8" id="KW-0408">Iron</keyword>
<keyword evidence="5" id="KW-0547">Nucleotide-binding</keyword>
<evidence type="ECO:0000256" key="1">
    <source>
        <dbReference type="ARBA" id="ARBA00022448"/>
    </source>
</evidence>
<evidence type="ECO:0000256" key="7">
    <source>
        <dbReference type="ARBA" id="ARBA00022967"/>
    </source>
</evidence>
<comment type="caution">
    <text evidence="12">The sequence shown here is derived from an EMBL/GenBank/DDBJ whole genome shotgun (WGS) entry which is preliminary data.</text>
</comment>
<dbReference type="InterPro" id="IPR017871">
    <property type="entry name" value="ABC_transporter-like_CS"/>
</dbReference>
<dbReference type="Proteomes" id="UP000008495">
    <property type="component" value="Unassembled WGS sequence"/>
</dbReference>
<dbReference type="GO" id="GO:0005524">
    <property type="term" value="F:ATP binding"/>
    <property type="evidence" value="ECO:0007669"/>
    <property type="project" value="UniProtKB-KW"/>
</dbReference>
<dbReference type="GO" id="GO:0043190">
    <property type="term" value="C:ATP-binding cassette (ABC) transporter complex"/>
    <property type="evidence" value="ECO:0007669"/>
    <property type="project" value="InterPro"/>
</dbReference>